<evidence type="ECO:0000313" key="4">
    <source>
        <dbReference type="Proteomes" id="UP000027920"/>
    </source>
</evidence>
<sequence>MPISAHKVPDGADDENKADDNVATKRQLKMEAEDLRHIIDTLQLTGNTKLNLQNFVNIDWPPFGPPFVGGTPPSTSEGGYAVIRLLADLHFRELESRLAKEDVSALTQELNSTKEKLKDVEGYHKAKVTRLSNLLNAETKDTLRFTGDYLQLRMKFGAALHRGHHLKQENEKLKANNTSLQLRAKEGQAVADEAAKVKEEVLYLRGKVQALNNLKHENIQLKKQKERSRIKQRDEEIQQLCAELDELQTSLVEKSLTHAPNDETLTQRYFRTLKTTSSKLTAMSQRISAMTDADRAGAGWCLVEQQENVVKAHTRDIIKDIDQSLALGGEAGRGQARELDENEFPALGASLKTTTAAIAGSSGAPWGSSSRSPAPAGRGVSDATADDRDQGWTTVSTRTSPRKLKHDPIDTAANPTASASTTSNKNRVGQKSKT</sequence>
<comment type="caution">
    <text evidence="3">The sequence shown here is derived from an EMBL/GenBank/DDBJ whole genome shotgun (WGS) entry which is preliminary data.</text>
</comment>
<feature type="region of interest" description="Disordered" evidence="2">
    <location>
        <begin position="1"/>
        <end position="21"/>
    </location>
</feature>
<dbReference type="HOGENOM" id="CLU_631666_0_0_1"/>
<name>A0A072P3P8_9EURO</name>
<feature type="region of interest" description="Disordered" evidence="2">
    <location>
        <begin position="360"/>
        <end position="434"/>
    </location>
</feature>
<feature type="compositionally biased region" description="Low complexity" evidence="2">
    <location>
        <begin position="411"/>
        <end position="426"/>
    </location>
</feature>
<feature type="coiled-coil region" evidence="1">
    <location>
        <begin position="204"/>
        <end position="250"/>
    </location>
</feature>
<feature type="compositionally biased region" description="Low complexity" evidence="2">
    <location>
        <begin position="360"/>
        <end position="379"/>
    </location>
</feature>
<proteinExistence type="predicted"/>
<dbReference type="VEuPathDB" id="FungiDB:A1O9_09468"/>
<dbReference type="GeneID" id="25284377"/>
<gene>
    <name evidence="3" type="ORF">A1O9_09468</name>
</gene>
<dbReference type="AlphaFoldDB" id="A0A072P3P8"/>
<reference evidence="3 4" key="1">
    <citation type="submission" date="2013-03" db="EMBL/GenBank/DDBJ databases">
        <title>The Genome Sequence of Exophiala aquamarina CBS 119918.</title>
        <authorList>
            <consortium name="The Broad Institute Genomics Platform"/>
            <person name="Cuomo C."/>
            <person name="de Hoog S."/>
            <person name="Gorbushina A."/>
            <person name="Walker B."/>
            <person name="Young S.K."/>
            <person name="Zeng Q."/>
            <person name="Gargeya S."/>
            <person name="Fitzgerald M."/>
            <person name="Haas B."/>
            <person name="Abouelleil A."/>
            <person name="Allen A.W."/>
            <person name="Alvarado L."/>
            <person name="Arachchi H.M."/>
            <person name="Berlin A.M."/>
            <person name="Chapman S.B."/>
            <person name="Gainer-Dewar J."/>
            <person name="Goldberg J."/>
            <person name="Griggs A."/>
            <person name="Gujja S."/>
            <person name="Hansen M."/>
            <person name="Howarth C."/>
            <person name="Imamovic A."/>
            <person name="Ireland A."/>
            <person name="Larimer J."/>
            <person name="McCowan C."/>
            <person name="Murphy C."/>
            <person name="Pearson M."/>
            <person name="Poon T.W."/>
            <person name="Priest M."/>
            <person name="Roberts A."/>
            <person name="Saif S."/>
            <person name="Shea T."/>
            <person name="Sisk P."/>
            <person name="Sykes S."/>
            <person name="Wortman J."/>
            <person name="Nusbaum C."/>
            <person name="Birren B."/>
        </authorList>
    </citation>
    <scope>NUCLEOTIDE SEQUENCE [LARGE SCALE GENOMIC DNA]</scope>
    <source>
        <strain evidence="3 4">CBS 119918</strain>
    </source>
</reference>
<organism evidence="3 4">
    <name type="scientific">Exophiala aquamarina CBS 119918</name>
    <dbReference type="NCBI Taxonomy" id="1182545"/>
    <lineage>
        <taxon>Eukaryota</taxon>
        <taxon>Fungi</taxon>
        <taxon>Dikarya</taxon>
        <taxon>Ascomycota</taxon>
        <taxon>Pezizomycotina</taxon>
        <taxon>Eurotiomycetes</taxon>
        <taxon>Chaetothyriomycetidae</taxon>
        <taxon>Chaetothyriales</taxon>
        <taxon>Herpotrichiellaceae</taxon>
        <taxon>Exophiala</taxon>
    </lineage>
</organism>
<feature type="compositionally biased region" description="Basic and acidic residues" evidence="2">
    <location>
        <begin position="7"/>
        <end position="21"/>
    </location>
</feature>
<protein>
    <submittedName>
        <fullName evidence="3">Uncharacterized protein</fullName>
    </submittedName>
</protein>
<keyword evidence="1" id="KW-0175">Coiled coil</keyword>
<evidence type="ECO:0000313" key="3">
    <source>
        <dbReference type="EMBL" id="KEF54302.1"/>
    </source>
</evidence>
<dbReference type="EMBL" id="AMGV01000010">
    <property type="protein sequence ID" value="KEF54302.1"/>
    <property type="molecule type" value="Genomic_DNA"/>
</dbReference>
<dbReference type="RefSeq" id="XP_013256892.1">
    <property type="nucleotide sequence ID" value="XM_013401438.1"/>
</dbReference>
<evidence type="ECO:0000256" key="1">
    <source>
        <dbReference type="SAM" id="Coils"/>
    </source>
</evidence>
<evidence type="ECO:0000256" key="2">
    <source>
        <dbReference type="SAM" id="MobiDB-lite"/>
    </source>
</evidence>
<dbReference type="Proteomes" id="UP000027920">
    <property type="component" value="Unassembled WGS sequence"/>
</dbReference>
<keyword evidence="4" id="KW-1185">Reference proteome</keyword>
<accession>A0A072P3P8</accession>